<sequence>MMQWPCTFYRCPKRFRQQNSDKKNARHAKPLLIVPLIVSLSFMLVADIDSPRGGVIRVKPLNLHALADSFRSH</sequence>
<dbReference type="EMBL" id="FPBH01000002">
    <property type="protein sequence ID" value="SFT58460.1"/>
    <property type="molecule type" value="Genomic_DNA"/>
</dbReference>
<proteinExistence type="predicted"/>
<evidence type="ECO:0000313" key="2">
    <source>
        <dbReference type="Proteomes" id="UP000198844"/>
    </source>
</evidence>
<dbReference type="AlphaFoldDB" id="A0A1I6Z6W7"/>
<name>A0A1I6Z6W7_9BURK</name>
<accession>A0A1I6Z6W7</accession>
<organism evidence="1 2">
    <name type="scientific">Paraburkholderia aspalathi</name>
    <dbReference type="NCBI Taxonomy" id="1324617"/>
    <lineage>
        <taxon>Bacteria</taxon>
        <taxon>Pseudomonadati</taxon>
        <taxon>Pseudomonadota</taxon>
        <taxon>Betaproteobacteria</taxon>
        <taxon>Burkholderiales</taxon>
        <taxon>Burkholderiaceae</taxon>
        <taxon>Paraburkholderia</taxon>
    </lineage>
</organism>
<dbReference type="Proteomes" id="UP000198844">
    <property type="component" value="Unassembled WGS sequence"/>
</dbReference>
<evidence type="ECO:0000313" key="1">
    <source>
        <dbReference type="EMBL" id="SFT58460.1"/>
    </source>
</evidence>
<gene>
    <name evidence="1" type="ORF">SAMN05192563_1002187</name>
</gene>
<reference evidence="1 2" key="1">
    <citation type="submission" date="2016-10" db="EMBL/GenBank/DDBJ databases">
        <authorList>
            <person name="de Groot N.N."/>
        </authorList>
    </citation>
    <scope>NUCLEOTIDE SEQUENCE [LARGE SCALE GENOMIC DNA]</scope>
    <source>
        <strain evidence="1 2">LMG 27731</strain>
    </source>
</reference>
<protein>
    <submittedName>
        <fullName evidence="1">Uncharacterized protein</fullName>
    </submittedName>
</protein>